<feature type="region of interest" description="Disordered" evidence="7">
    <location>
        <begin position="164"/>
        <end position="200"/>
    </location>
</feature>
<dbReference type="PROSITE" id="PS50071">
    <property type="entry name" value="HOMEOBOX_2"/>
    <property type="match status" value="1"/>
</dbReference>
<evidence type="ECO:0000256" key="5">
    <source>
        <dbReference type="PROSITE-ProRule" id="PRU00108"/>
    </source>
</evidence>
<dbReference type="InterPro" id="IPR017970">
    <property type="entry name" value="Homeobox_CS"/>
</dbReference>
<comment type="caution">
    <text evidence="9">The sequence shown here is derived from an EMBL/GenBank/DDBJ whole genome shotgun (WGS) entry which is preliminary data.</text>
</comment>
<dbReference type="GO" id="GO:0005634">
    <property type="term" value="C:nucleus"/>
    <property type="evidence" value="ECO:0007669"/>
    <property type="project" value="UniProtKB-SubCell"/>
</dbReference>
<evidence type="ECO:0000256" key="3">
    <source>
        <dbReference type="ARBA" id="ARBA00023155"/>
    </source>
</evidence>
<comment type="subcellular location">
    <subcellularLocation>
        <location evidence="1 5 6">Nucleus</location>
    </subcellularLocation>
</comment>
<dbReference type="InterPro" id="IPR009057">
    <property type="entry name" value="Homeodomain-like_sf"/>
</dbReference>
<feature type="compositionally biased region" description="Polar residues" evidence="7">
    <location>
        <begin position="179"/>
        <end position="190"/>
    </location>
</feature>
<evidence type="ECO:0000313" key="9">
    <source>
        <dbReference type="EMBL" id="KAL3279901.1"/>
    </source>
</evidence>
<feature type="domain" description="Homeobox" evidence="8">
    <location>
        <begin position="190"/>
        <end position="250"/>
    </location>
</feature>
<dbReference type="SUPFAM" id="SSF46689">
    <property type="entry name" value="Homeodomain-like"/>
    <property type="match status" value="1"/>
</dbReference>
<evidence type="ECO:0000313" key="10">
    <source>
        <dbReference type="Proteomes" id="UP001516400"/>
    </source>
</evidence>
<evidence type="ECO:0000259" key="8">
    <source>
        <dbReference type="PROSITE" id="PS50071"/>
    </source>
</evidence>
<keyword evidence="2 5" id="KW-0238">DNA-binding</keyword>
<dbReference type="InterPro" id="IPR020479">
    <property type="entry name" value="HD_metazoa"/>
</dbReference>
<dbReference type="AlphaFoldDB" id="A0ABD2NME9"/>
<dbReference type="Proteomes" id="UP001516400">
    <property type="component" value="Unassembled WGS sequence"/>
</dbReference>
<keyword evidence="4 5" id="KW-0539">Nucleus</keyword>
<dbReference type="PRINTS" id="PR00024">
    <property type="entry name" value="HOMEOBOX"/>
</dbReference>
<proteinExistence type="predicted"/>
<dbReference type="GO" id="GO:0003700">
    <property type="term" value="F:DNA-binding transcription factor activity"/>
    <property type="evidence" value="ECO:0007669"/>
    <property type="project" value="UniProtKB-ARBA"/>
</dbReference>
<dbReference type="PROSITE" id="PS00027">
    <property type="entry name" value="HOMEOBOX_1"/>
    <property type="match status" value="1"/>
</dbReference>
<dbReference type="EMBL" id="JABFTP020000124">
    <property type="protein sequence ID" value="KAL3279901.1"/>
    <property type="molecule type" value="Genomic_DNA"/>
</dbReference>
<feature type="DNA-binding region" description="Homeobox" evidence="5">
    <location>
        <begin position="192"/>
        <end position="251"/>
    </location>
</feature>
<dbReference type="CDD" id="cd00086">
    <property type="entry name" value="homeodomain"/>
    <property type="match status" value="1"/>
</dbReference>
<sequence>MRELTLLSSEVYLLKAIPSDLSRLVNRSNDREDGSDDNAFITSENLGKYGICSVRSYQSPEDPECASSSDSSSNKSAKMTFTYDPNYFQNFSEVNGFSLLASQMNAEVSPPLYPEPSVSYSNISLNGFSDLNQDAHTIQHQQEETWNDIQAYIDSELRVESNIDNNNKQMVPNPDISVRQVSPPGSTSGPTKKRARTAYTSNQLVELEREFYKNKYLPRPRRRQLAQTLNLRERQIKIWFQNRRMKFKKEQKTRNVSPSSTSPSSPNSDSASTTSRRSRCDGNGRIPSTYAQYNPNQQNIVPHANVHGIYPPSRAYSWQPDNTYAEYSYHQSNAIPVNYGPAMEYNSFNYIPNNFYDQRVTTKKEDVSPTFANVEYSIHPSQPFTWAAQQYMEPNASNIDIATITQL</sequence>
<feature type="region of interest" description="Disordered" evidence="7">
    <location>
        <begin position="247"/>
        <end position="296"/>
    </location>
</feature>
<evidence type="ECO:0000256" key="6">
    <source>
        <dbReference type="RuleBase" id="RU000682"/>
    </source>
</evidence>
<dbReference type="SMART" id="SM00389">
    <property type="entry name" value="HOX"/>
    <property type="match status" value="1"/>
</dbReference>
<dbReference type="PANTHER" id="PTHR45664:SF12">
    <property type="entry name" value="PANCREAS_DUODENUM HOMEOBOX PROTEIN 1"/>
    <property type="match status" value="1"/>
</dbReference>
<protein>
    <recommendedName>
        <fullName evidence="8">Homeobox domain-containing protein</fullName>
    </recommendedName>
</protein>
<evidence type="ECO:0000256" key="7">
    <source>
        <dbReference type="SAM" id="MobiDB-lite"/>
    </source>
</evidence>
<dbReference type="GO" id="GO:0043565">
    <property type="term" value="F:sequence-specific DNA binding"/>
    <property type="evidence" value="ECO:0007669"/>
    <property type="project" value="UniProtKB-ARBA"/>
</dbReference>
<dbReference type="PANTHER" id="PTHR45664">
    <property type="entry name" value="PROTEIN ZERKNUELLT 1-RELATED"/>
    <property type="match status" value="1"/>
</dbReference>
<dbReference type="Gene3D" id="1.10.10.60">
    <property type="entry name" value="Homeodomain-like"/>
    <property type="match status" value="1"/>
</dbReference>
<evidence type="ECO:0000256" key="2">
    <source>
        <dbReference type="ARBA" id="ARBA00023125"/>
    </source>
</evidence>
<accession>A0ABD2NME9</accession>
<dbReference type="GO" id="GO:0045944">
    <property type="term" value="P:positive regulation of transcription by RNA polymerase II"/>
    <property type="evidence" value="ECO:0007669"/>
    <property type="project" value="UniProtKB-ARBA"/>
</dbReference>
<keyword evidence="3 5" id="KW-0371">Homeobox</keyword>
<keyword evidence="10" id="KW-1185">Reference proteome</keyword>
<name>A0ABD2NME9_9CUCU</name>
<dbReference type="Pfam" id="PF00046">
    <property type="entry name" value="Homeodomain"/>
    <property type="match status" value="1"/>
</dbReference>
<gene>
    <name evidence="9" type="ORF">HHI36_017407</name>
</gene>
<evidence type="ECO:0000256" key="4">
    <source>
        <dbReference type="ARBA" id="ARBA00023242"/>
    </source>
</evidence>
<reference evidence="9 10" key="1">
    <citation type="journal article" date="2021" name="BMC Biol.">
        <title>Horizontally acquired antibacterial genes associated with adaptive radiation of ladybird beetles.</title>
        <authorList>
            <person name="Li H.S."/>
            <person name="Tang X.F."/>
            <person name="Huang Y.H."/>
            <person name="Xu Z.Y."/>
            <person name="Chen M.L."/>
            <person name="Du X.Y."/>
            <person name="Qiu B.Y."/>
            <person name="Chen P.T."/>
            <person name="Zhang W."/>
            <person name="Slipinski A."/>
            <person name="Escalona H.E."/>
            <person name="Waterhouse R.M."/>
            <person name="Zwick A."/>
            <person name="Pang H."/>
        </authorList>
    </citation>
    <scope>NUCLEOTIDE SEQUENCE [LARGE SCALE GENOMIC DNA]</scope>
    <source>
        <strain evidence="9">SYSU2018</strain>
    </source>
</reference>
<dbReference type="InterPro" id="IPR001356">
    <property type="entry name" value="HD"/>
</dbReference>
<organism evidence="9 10">
    <name type="scientific">Cryptolaemus montrouzieri</name>
    <dbReference type="NCBI Taxonomy" id="559131"/>
    <lineage>
        <taxon>Eukaryota</taxon>
        <taxon>Metazoa</taxon>
        <taxon>Ecdysozoa</taxon>
        <taxon>Arthropoda</taxon>
        <taxon>Hexapoda</taxon>
        <taxon>Insecta</taxon>
        <taxon>Pterygota</taxon>
        <taxon>Neoptera</taxon>
        <taxon>Endopterygota</taxon>
        <taxon>Coleoptera</taxon>
        <taxon>Polyphaga</taxon>
        <taxon>Cucujiformia</taxon>
        <taxon>Coccinelloidea</taxon>
        <taxon>Coccinellidae</taxon>
        <taxon>Scymninae</taxon>
        <taxon>Scymnini</taxon>
        <taxon>Cryptolaemus</taxon>
    </lineage>
</organism>
<feature type="compositionally biased region" description="Low complexity" evidence="7">
    <location>
        <begin position="257"/>
        <end position="275"/>
    </location>
</feature>
<evidence type="ECO:0000256" key="1">
    <source>
        <dbReference type="ARBA" id="ARBA00004123"/>
    </source>
</evidence>